<dbReference type="Pfam" id="PF00297">
    <property type="entry name" value="Ribosomal_L3"/>
    <property type="match status" value="1"/>
</dbReference>
<dbReference type="Gene3D" id="2.40.30.10">
    <property type="entry name" value="Translation factors"/>
    <property type="match status" value="1"/>
</dbReference>
<dbReference type="PANTHER" id="PTHR11229:SF16">
    <property type="entry name" value="LARGE RIBOSOMAL SUBUNIT PROTEIN UL3C"/>
    <property type="match status" value="1"/>
</dbReference>
<protein>
    <recommendedName>
        <fullName evidence="6 7">Large ribosomal subunit protein uL3</fullName>
    </recommendedName>
</protein>
<accession>A0AAU8H3H5</accession>
<sequence>MRGILGRKVGMTQIFDEEGRIVPVTVIEAGPCWVVQVRSKDKDGYEAVQLGFKEVKKEKNIPKPLLGIFKKAGVPPCRVLKEFKMAGFNVGDKVTVEIFSKGDVVSVRGISKGKGFQGVMKRHNFAGGPDSHGSMFNRAPGSIGASSFPSRVWKGKRMAGHMGNERVTVKNLKIVDVIPEQNLLLVKGAVPGGENGILEIWKVEA</sequence>
<keyword evidence="2 7" id="KW-0699">rRNA-binding</keyword>
<dbReference type="FunFam" id="3.30.160.810:FF:000001">
    <property type="entry name" value="50S ribosomal protein L3"/>
    <property type="match status" value="1"/>
</dbReference>
<dbReference type="GO" id="GO:0022625">
    <property type="term" value="C:cytosolic large ribosomal subunit"/>
    <property type="evidence" value="ECO:0007669"/>
    <property type="project" value="TreeGrafter"/>
</dbReference>
<evidence type="ECO:0000256" key="4">
    <source>
        <dbReference type="ARBA" id="ARBA00022980"/>
    </source>
</evidence>
<evidence type="ECO:0000256" key="2">
    <source>
        <dbReference type="ARBA" id="ARBA00022730"/>
    </source>
</evidence>
<proteinExistence type="inferred from homology"/>
<keyword evidence="3 7" id="KW-0694">RNA-binding</keyword>
<dbReference type="InterPro" id="IPR019927">
    <property type="entry name" value="Ribosomal_uL3_bac/org-type"/>
</dbReference>
<keyword evidence="5 7" id="KW-0687">Ribonucleoprotein</keyword>
<name>A0AAU8H3H5_9BACT</name>
<reference evidence="8" key="1">
    <citation type="submission" date="2024-01" db="EMBL/GenBank/DDBJ databases">
        <title>The first autotrophic representatives of the genus Thermodesulfovibrio.</title>
        <authorList>
            <person name="Maltseva A.I."/>
            <person name="Elcheninov A.G."/>
            <person name="Kublanov I.V."/>
            <person name="Lebedinsky A.V."/>
            <person name="Frolov E.N."/>
        </authorList>
    </citation>
    <scope>NUCLEOTIDE SEQUENCE</scope>
    <source>
        <strain evidence="8">3462-1</strain>
    </source>
</reference>
<evidence type="ECO:0000256" key="6">
    <source>
        <dbReference type="ARBA" id="ARBA00035243"/>
    </source>
</evidence>
<dbReference type="GO" id="GO:0006412">
    <property type="term" value="P:translation"/>
    <property type="evidence" value="ECO:0007669"/>
    <property type="project" value="UniProtKB-UniRule"/>
</dbReference>
<evidence type="ECO:0000313" key="8">
    <source>
        <dbReference type="EMBL" id="XCH48334.1"/>
    </source>
</evidence>
<dbReference type="HAMAP" id="MF_01325_B">
    <property type="entry name" value="Ribosomal_uL3_B"/>
    <property type="match status" value="1"/>
</dbReference>
<dbReference type="NCBIfam" id="TIGR03625">
    <property type="entry name" value="L3_bact"/>
    <property type="match status" value="1"/>
</dbReference>
<dbReference type="AlphaFoldDB" id="A0AAU8H3H5"/>
<dbReference type="SUPFAM" id="SSF50447">
    <property type="entry name" value="Translation proteins"/>
    <property type="match status" value="1"/>
</dbReference>
<dbReference type="FunFam" id="2.40.30.10:FF:000004">
    <property type="entry name" value="50S ribosomal protein L3"/>
    <property type="match status" value="1"/>
</dbReference>
<dbReference type="EMBL" id="CP144374">
    <property type="protein sequence ID" value="XCH48334.1"/>
    <property type="molecule type" value="Genomic_DNA"/>
</dbReference>
<dbReference type="GO" id="GO:0003735">
    <property type="term" value="F:structural constituent of ribosome"/>
    <property type="evidence" value="ECO:0007669"/>
    <property type="project" value="UniProtKB-UniRule"/>
</dbReference>
<dbReference type="RefSeq" id="WP_353685984.1">
    <property type="nucleotide sequence ID" value="NZ_CP144374.1"/>
</dbReference>
<keyword evidence="4 7" id="KW-0689">Ribosomal protein</keyword>
<evidence type="ECO:0000256" key="7">
    <source>
        <dbReference type="HAMAP-Rule" id="MF_01325"/>
    </source>
</evidence>
<evidence type="ECO:0000256" key="3">
    <source>
        <dbReference type="ARBA" id="ARBA00022884"/>
    </source>
</evidence>
<evidence type="ECO:0000256" key="5">
    <source>
        <dbReference type="ARBA" id="ARBA00023274"/>
    </source>
</evidence>
<dbReference type="InterPro" id="IPR009000">
    <property type="entry name" value="Transl_B-barrel_sf"/>
</dbReference>
<dbReference type="Gene3D" id="3.30.160.810">
    <property type="match status" value="1"/>
</dbReference>
<comment type="similarity">
    <text evidence="1 7">Belongs to the universal ribosomal protein uL3 family.</text>
</comment>
<organism evidence="8">
    <name type="scientific">Thermodesulfovibrio obliviosus</name>
    <dbReference type="NCBI Taxonomy" id="3118332"/>
    <lineage>
        <taxon>Bacteria</taxon>
        <taxon>Pseudomonadati</taxon>
        <taxon>Nitrospirota</taxon>
        <taxon>Thermodesulfovibrionia</taxon>
        <taxon>Thermodesulfovibrionales</taxon>
        <taxon>Thermodesulfovibrionaceae</taxon>
        <taxon>Thermodesulfovibrio</taxon>
    </lineage>
</organism>
<dbReference type="PANTHER" id="PTHR11229">
    <property type="entry name" value="50S RIBOSOMAL PROTEIN L3"/>
    <property type="match status" value="1"/>
</dbReference>
<dbReference type="KEGG" id="tob:V4D31_08325"/>
<comment type="function">
    <text evidence="7">One of the primary rRNA binding proteins, it binds directly near the 3'-end of the 23S rRNA, where it nucleates assembly of the 50S subunit.</text>
</comment>
<dbReference type="InterPro" id="IPR000597">
    <property type="entry name" value="Ribosomal_uL3"/>
</dbReference>
<dbReference type="GO" id="GO:0019843">
    <property type="term" value="F:rRNA binding"/>
    <property type="evidence" value="ECO:0007669"/>
    <property type="project" value="UniProtKB-UniRule"/>
</dbReference>
<gene>
    <name evidence="7 8" type="primary">rplC</name>
    <name evidence="8" type="ORF">V4D31_08325</name>
</gene>
<evidence type="ECO:0000256" key="1">
    <source>
        <dbReference type="ARBA" id="ARBA00006540"/>
    </source>
</evidence>
<comment type="subunit">
    <text evidence="7">Part of the 50S ribosomal subunit. Forms a cluster with proteins L14 and L19.</text>
</comment>